<keyword evidence="4" id="KW-1185">Reference proteome</keyword>
<gene>
    <name evidence="1" type="ORF">BV510_12780</name>
    <name evidence="2" type="ORF">CRI78_05315</name>
</gene>
<dbReference type="RefSeq" id="WP_073858113.1">
    <property type="nucleotide sequence ID" value="NZ_BAAATC010000019.1"/>
</dbReference>
<proteinExistence type="predicted"/>
<evidence type="ECO:0000313" key="4">
    <source>
        <dbReference type="Proteomes" id="UP000220340"/>
    </source>
</evidence>
<dbReference type="Proteomes" id="UP000220340">
    <property type="component" value="Unassembled WGS sequence"/>
</dbReference>
<reference evidence="2 4" key="2">
    <citation type="submission" date="2017-10" db="EMBL/GenBank/DDBJ databases">
        <title>The new phylogeny of genus Mycobacterium.</title>
        <authorList>
            <person name="Tortoli E."/>
            <person name="Trovato A."/>
            <person name="Cirillo D.M."/>
        </authorList>
    </citation>
    <scope>NUCLEOTIDE SEQUENCE [LARGE SCALE GENOMIC DNA]</scope>
    <source>
        <strain evidence="2 4">IP141170001</strain>
    </source>
</reference>
<sequence>MTAPSVSVLGQAQWSARESAHQQRVAGFLTPHLQRAQRGEAHPVWDFLFTYYSLRPRQLRRWHPGFGVGLQGPDAGRFLTRTGYRRTEDTVTVTAELLESRRDTVTFIAELLAGTADRPARFNCFGLHEWAMVYRAPAVRHGQVPLRLGSAGTDAVVDSMPLRCSHFDAFRFFTPSAAPLNADQLRRDTQTRHEQPGCIHAGMDLYKWAYKLGPLVRSELVMDCLELAAEARAIDMRASPYNLTAYGFAPITIETADGRAEYVRAQQGLARRAAPLRAELARHCEYLLRSRRTAQAPSHG</sequence>
<organism evidence="2 4">
    <name type="scientific">Mycolicibacterium diernhoferi</name>
    <dbReference type="NCBI Taxonomy" id="1801"/>
    <lineage>
        <taxon>Bacteria</taxon>
        <taxon>Bacillati</taxon>
        <taxon>Actinomycetota</taxon>
        <taxon>Actinomycetes</taxon>
        <taxon>Mycobacteriales</taxon>
        <taxon>Mycobacteriaceae</taxon>
        <taxon>Mycolicibacterium</taxon>
    </lineage>
</organism>
<dbReference type="InterPro" id="IPR010916">
    <property type="entry name" value="TonB_box_CS"/>
</dbReference>
<dbReference type="Proteomes" id="UP000191039">
    <property type="component" value="Unassembled WGS sequence"/>
</dbReference>
<reference evidence="1 3" key="1">
    <citation type="submission" date="2016-09" db="EMBL/GenBank/DDBJ databases">
        <title>genome sequences of unsequenced Mycobacteria.</title>
        <authorList>
            <person name="Greninger A.L."/>
            <person name="Jerome K.R."/>
            <person name="Mcnair B."/>
            <person name="Wallis C."/>
            <person name="Fang F."/>
        </authorList>
    </citation>
    <scope>NUCLEOTIDE SEQUENCE [LARGE SCALE GENOMIC DNA]</scope>
    <source>
        <strain evidence="1 3">BM1</strain>
    </source>
</reference>
<dbReference type="PROSITE" id="PS00430">
    <property type="entry name" value="TONB_DEPENDENT_REC_1"/>
    <property type="match status" value="1"/>
</dbReference>
<accession>A0A1Q4H8Q9</accession>
<evidence type="ECO:0000313" key="1">
    <source>
        <dbReference type="EMBL" id="OPE53984.1"/>
    </source>
</evidence>
<evidence type="ECO:0000313" key="2">
    <source>
        <dbReference type="EMBL" id="PEG55677.1"/>
    </source>
</evidence>
<name>A0A1Q4H8Q9_9MYCO</name>
<evidence type="ECO:0000313" key="3">
    <source>
        <dbReference type="Proteomes" id="UP000191039"/>
    </source>
</evidence>
<dbReference type="EMBL" id="MIJD01000116">
    <property type="protein sequence ID" value="OPE53984.1"/>
    <property type="molecule type" value="Genomic_DNA"/>
</dbReference>
<protein>
    <submittedName>
        <fullName evidence="2">3-methyladenine DNA glycosylase</fullName>
    </submittedName>
</protein>
<comment type="caution">
    <text evidence="2">The sequence shown here is derived from an EMBL/GenBank/DDBJ whole genome shotgun (WGS) entry which is preliminary data.</text>
</comment>
<dbReference type="EMBL" id="PDCR01000005">
    <property type="protein sequence ID" value="PEG55677.1"/>
    <property type="molecule type" value="Genomic_DNA"/>
</dbReference>
<dbReference type="STRING" id="1801.BRW64_19570"/>
<dbReference type="OrthoDB" id="9790578at2"/>
<dbReference type="AlphaFoldDB" id="A0A1Q4H8Q9"/>